<dbReference type="InterPro" id="IPR044929">
    <property type="entry name" value="DNA/RNA_non-sp_Endonuclease_sf"/>
</dbReference>
<name>A0A242M7R5_CABSO</name>
<protein>
    <submittedName>
        <fullName evidence="1">Uncharacterized protein</fullName>
    </submittedName>
</protein>
<evidence type="ECO:0000313" key="1">
    <source>
        <dbReference type="EMBL" id="OTP67191.1"/>
    </source>
</evidence>
<dbReference type="Proteomes" id="UP000194546">
    <property type="component" value="Unassembled WGS sequence"/>
</dbReference>
<accession>A0A242M7R5</accession>
<dbReference type="AlphaFoldDB" id="A0A242M7R5"/>
<sequence>MAFRKCLSTTDRKVIDRFAVGLVSEVYGPPLIQTFENAQIRSGTSMAAVLGPDQSNVSSYYALGTKTSANSLRPFMRALVDDSHMTGWIAGHLLNEEMGGSGGTDENLTPLTTKANSAHKAYEGHIKKMLLQCHRIDRDNKEIDYWYGVHYSVAASTRPVFQDLIDTYVASHISIEYRYIKIKKAKFPALEIEEIGTGDPFLQILRVAGQPNCTSPNALNEQCNPGNTRFSVEIHNENN</sequence>
<organism evidence="1 2">
    <name type="scientific">Caballeronia sordidicola</name>
    <name type="common">Burkholderia sordidicola</name>
    <dbReference type="NCBI Taxonomy" id="196367"/>
    <lineage>
        <taxon>Bacteria</taxon>
        <taxon>Pseudomonadati</taxon>
        <taxon>Pseudomonadota</taxon>
        <taxon>Betaproteobacteria</taxon>
        <taxon>Burkholderiales</taxon>
        <taxon>Burkholderiaceae</taxon>
        <taxon>Caballeronia</taxon>
    </lineage>
</organism>
<proteinExistence type="predicted"/>
<reference evidence="1 2" key="1">
    <citation type="submission" date="2017-03" db="EMBL/GenBank/DDBJ databases">
        <title>Genome analysis of strain PAMC 26510.</title>
        <authorList>
            <person name="Oh H.-M."/>
            <person name="Yang J.-A."/>
        </authorList>
    </citation>
    <scope>NUCLEOTIDE SEQUENCE [LARGE SCALE GENOMIC DNA]</scope>
    <source>
        <strain evidence="1 2">PAMC 26510</strain>
    </source>
</reference>
<gene>
    <name evidence="1" type="ORF">PAMC26510_32600</name>
</gene>
<dbReference type="RefSeq" id="WP_086383474.1">
    <property type="nucleotide sequence ID" value="NZ_NBTY01000198.1"/>
</dbReference>
<evidence type="ECO:0000313" key="2">
    <source>
        <dbReference type="Proteomes" id="UP000194546"/>
    </source>
</evidence>
<comment type="caution">
    <text evidence="1">The sequence shown here is derived from an EMBL/GenBank/DDBJ whole genome shotgun (WGS) entry which is preliminary data.</text>
</comment>
<dbReference type="Gene3D" id="3.40.570.10">
    <property type="entry name" value="Extracellular Endonuclease, subunit A"/>
    <property type="match status" value="1"/>
</dbReference>
<dbReference type="EMBL" id="NBTY01000198">
    <property type="protein sequence ID" value="OTP67191.1"/>
    <property type="molecule type" value="Genomic_DNA"/>
</dbReference>